<evidence type="ECO:0000313" key="2">
    <source>
        <dbReference type="Proteomes" id="UP001057998"/>
    </source>
</evidence>
<dbReference type="Pfam" id="PF08895">
    <property type="entry name" value="DUF1840"/>
    <property type="match status" value="1"/>
</dbReference>
<dbReference type="RefSeq" id="WP_255391323.1">
    <property type="nucleotide sequence ID" value="NZ_CP101509.1"/>
</dbReference>
<evidence type="ECO:0000313" key="1">
    <source>
        <dbReference type="EMBL" id="UTV29984.1"/>
    </source>
</evidence>
<proteinExistence type="predicted"/>
<keyword evidence="2" id="KW-1185">Reference proteome</keyword>
<dbReference type="Proteomes" id="UP001057998">
    <property type="component" value="Chromosome 2"/>
</dbReference>
<gene>
    <name evidence="1" type="ORF">NNL38_23595</name>
</gene>
<dbReference type="InterPro" id="IPR014991">
    <property type="entry name" value="DUF1840"/>
</dbReference>
<name>A0ABY5GLJ7_9GAMM</name>
<accession>A0ABY5GLJ7</accession>
<organism evidence="1 2">
    <name type="scientific">Photobacterium atrarenae</name>
    <dbReference type="NCBI Taxonomy" id="865757"/>
    <lineage>
        <taxon>Bacteria</taxon>
        <taxon>Pseudomonadati</taxon>
        <taxon>Pseudomonadota</taxon>
        <taxon>Gammaproteobacteria</taxon>
        <taxon>Vibrionales</taxon>
        <taxon>Vibrionaceae</taxon>
        <taxon>Photobacterium</taxon>
    </lineage>
</organism>
<protein>
    <submittedName>
        <fullName evidence="1">DUF1840 domain-containing protein</fullName>
    </submittedName>
</protein>
<sequence>MLVTFHSKASGDIVMFGDIAKQMLKMMGQCENIPGVIEAEQVSDALAHLRQYIDRVHQLEQAAQECEEAASGTLPGDDELDEKNAEPVISMATRALPLVKMLEAAKKEQCFVMWE</sequence>
<reference evidence="1" key="1">
    <citation type="submission" date="2022-07" db="EMBL/GenBank/DDBJ databases">
        <title>Genome sequencing of Photobacterium atrarenae GJH2-4.</title>
        <authorList>
            <person name="Park S.-J."/>
        </authorList>
    </citation>
    <scope>NUCLEOTIDE SEQUENCE</scope>
    <source>
        <strain evidence="1">GJH2-4</strain>
    </source>
</reference>
<dbReference type="EMBL" id="CP101509">
    <property type="protein sequence ID" value="UTV29984.1"/>
    <property type="molecule type" value="Genomic_DNA"/>
</dbReference>